<gene>
    <name evidence="1" type="ordered locus">Snas_5414</name>
</gene>
<dbReference type="HOGENOM" id="CLU_1947515_0_0_11"/>
<evidence type="ECO:0000313" key="2">
    <source>
        <dbReference type="Proteomes" id="UP000000844"/>
    </source>
</evidence>
<sequence length="129" mass="14956">MEAKVLGRIVWRGYRWCGHTDMLRRSRDFPPLHPRHWTRFSATCIGQWADERRALDWLWNQMAEAHDHIVAEFPQRAVAIRSEYDDAAQRLCDSDDCACSWSIALPASIRLYVGIVAVYEHPSTIQGDT</sequence>
<organism evidence="1 2">
    <name type="scientific">Stackebrandtia nassauensis (strain DSM 44728 / CIP 108903 / NRRL B-16338 / NBRC 102104 / LLR-40K-21)</name>
    <dbReference type="NCBI Taxonomy" id="446470"/>
    <lineage>
        <taxon>Bacteria</taxon>
        <taxon>Bacillati</taxon>
        <taxon>Actinomycetota</taxon>
        <taxon>Actinomycetes</taxon>
        <taxon>Glycomycetales</taxon>
        <taxon>Glycomycetaceae</taxon>
        <taxon>Stackebrandtia</taxon>
    </lineage>
</organism>
<name>D3PVS5_STANL</name>
<dbReference type="AlphaFoldDB" id="D3PVS5"/>
<dbReference type="KEGG" id="sna:Snas_5414"/>
<keyword evidence="2" id="KW-1185">Reference proteome</keyword>
<evidence type="ECO:0000313" key="1">
    <source>
        <dbReference type="EMBL" id="ADD45046.1"/>
    </source>
</evidence>
<reference evidence="1 2" key="1">
    <citation type="journal article" date="2009" name="Stand. Genomic Sci.">
        <title>Complete genome sequence of Stackebrandtia nassauensis type strain (LLR-40K-21).</title>
        <authorList>
            <person name="Munk C."/>
            <person name="Lapidus A."/>
            <person name="Copeland A."/>
            <person name="Jando M."/>
            <person name="Mayilraj S."/>
            <person name="Glavina Del Rio T."/>
            <person name="Nolan M."/>
            <person name="Chen F."/>
            <person name="Lucas S."/>
            <person name="Tice H."/>
            <person name="Cheng J.F."/>
            <person name="Han C."/>
            <person name="Detter J.C."/>
            <person name="Bruce D."/>
            <person name="Goodwin L."/>
            <person name="Chain P."/>
            <person name="Pitluck S."/>
            <person name="Goker M."/>
            <person name="Ovchinikova G."/>
            <person name="Pati A."/>
            <person name="Ivanova N."/>
            <person name="Mavromatis K."/>
            <person name="Chen A."/>
            <person name="Palaniappan K."/>
            <person name="Land M."/>
            <person name="Hauser L."/>
            <person name="Chang Y.J."/>
            <person name="Jeffries C.D."/>
            <person name="Bristow J."/>
            <person name="Eisen J.A."/>
            <person name="Markowitz V."/>
            <person name="Hugenholtz P."/>
            <person name="Kyrpides N.C."/>
            <person name="Klenk H.P."/>
        </authorList>
    </citation>
    <scope>NUCLEOTIDE SEQUENCE [LARGE SCALE GENOMIC DNA]</scope>
    <source>
        <strain evidence="2">DSM 44728 / CIP 108903 / NRRL B-16338 / NBRC 102104 / LLR-40K-21</strain>
    </source>
</reference>
<accession>D3PVS5</accession>
<proteinExistence type="predicted"/>
<dbReference type="STRING" id="446470.Snas_5414"/>
<dbReference type="Proteomes" id="UP000000844">
    <property type="component" value="Chromosome"/>
</dbReference>
<dbReference type="EMBL" id="CP001778">
    <property type="protein sequence ID" value="ADD45046.1"/>
    <property type="molecule type" value="Genomic_DNA"/>
</dbReference>
<protein>
    <submittedName>
        <fullName evidence="1">Uncharacterized protein</fullName>
    </submittedName>
</protein>